<dbReference type="InterPro" id="IPR052018">
    <property type="entry name" value="PHP_domain"/>
</dbReference>
<name>A0A1B4V2K5_9GAMM</name>
<protein>
    <submittedName>
        <fullName evidence="2">Phosphoesterase</fullName>
    </submittedName>
</protein>
<dbReference type="GO" id="GO:0035312">
    <property type="term" value="F:5'-3' DNA exonuclease activity"/>
    <property type="evidence" value="ECO:0007669"/>
    <property type="project" value="TreeGrafter"/>
</dbReference>
<gene>
    <name evidence="2" type="ORF">SVA_1188</name>
</gene>
<dbReference type="Pfam" id="PF02811">
    <property type="entry name" value="PHP"/>
    <property type="match status" value="1"/>
</dbReference>
<dbReference type="RefSeq" id="WP_096460114.1">
    <property type="nucleotide sequence ID" value="NZ_AP014936.1"/>
</dbReference>
<sequence length="282" mass="30806">MSSSIDLHTHTVCSDGTLTPAELVERAHAAAVRVLALTDHDATDGLAEASRAAAERGLALVPGVEVSVTWQRQTVHVVGLGIDDGNEPLQRGLARLREFRGWRAQEIDRRLRKKNIHGAFEHVRANVKGAILSRTHFARFLVSQGYVRDMGQAFRQYLARGKPAHVPGQWASLEEAVAWIGGAGGTAVIAHPARYKFTSGKLRRLLNEFKECGGRAIEVVSGSHAPQENAQFGHIAGEHGLLGSLGSDYHGPENPWVDLGRLPALPDGCTPVWHEWDLENRR</sequence>
<dbReference type="PANTHER" id="PTHR42924:SF3">
    <property type="entry name" value="POLYMERASE_HISTIDINOL PHOSPHATASE N-TERMINAL DOMAIN-CONTAINING PROTEIN"/>
    <property type="match status" value="1"/>
</dbReference>
<dbReference type="InterPro" id="IPR004013">
    <property type="entry name" value="PHP_dom"/>
</dbReference>
<evidence type="ECO:0000259" key="1">
    <source>
        <dbReference type="SMART" id="SM00481"/>
    </source>
</evidence>
<keyword evidence="3" id="KW-1185">Reference proteome</keyword>
<dbReference type="KEGG" id="sva:SVA_1188"/>
<accession>A0A1B4V2K5</accession>
<dbReference type="InterPro" id="IPR016195">
    <property type="entry name" value="Pol/histidinol_Pase-like"/>
</dbReference>
<dbReference type="Gene3D" id="3.20.20.140">
    <property type="entry name" value="Metal-dependent hydrolases"/>
    <property type="match status" value="1"/>
</dbReference>
<dbReference type="InterPro" id="IPR003141">
    <property type="entry name" value="Pol/His_phosphatase_N"/>
</dbReference>
<dbReference type="CDD" id="cd07438">
    <property type="entry name" value="PHP_HisPPase_AMP"/>
    <property type="match status" value="1"/>
</dbReference>
<feature type="domain" description="Polymerase/histidinol phosphatase N-terminal" evidence="1">
    <location>
        <begin position="5"/>
        <end position="70"/>
    </location>
</feature>
<dbReference type="Proteomes" id="UP000218899">
    <property type="component" value="Chromosome"/>
</dbReference>
<dbReference type="SUPFAM" id="SSF89550">
    <property type="entry name" value="PHP domain-like"/>
    <property type="match status" value="1"/>
</dbReference>
<dbReference type="PANTHER" id="PTHR42924">
    <property type="entry name" value="EXONUCLEASE"/>
    <property type="match status" value="1"/>
</dbReference>
<dbReference type="AlphaFoldDB" id="A0A1B4V2K5"/>
<reference evidence="2 3" key="1">
    <citation type="submission" date="2015-08" db="EMBL/GenBank/DDBJ databases">
        <title>Complete genome sequence of Sulfurifustis variabilis.</title>
        <authorList>
            <person name="Miura A."/>
            <person name="Kojima H."/>
            <person name="Fukui M."/>
        </authorList>
    </citation>
    <scope>NUCLEOTIDE SEQUENCE [LARGE SCALE GENOMIC DNA]</scope>
    <source>
        <strain evidence="3">skN76</strain>
    </source>
</reference>
<proteinExistence type="predicted"/>
<dbReference type="OrthoDB" id="9804333at2"/>
<evidence type="ECO:0000313" key="3">
    <source>
        <dbReference type="Proteomes" id="UP000218899"/>
    </source>
</evidence>
<evidence type="ECO:0000313" key="2">
    <source>
        <dbReference type="EMBL" id="BAU47763.1"/>
    </source>
</evidence>
<dbReference type="GO" id="GO:0004534">
    <property type="term" value="F:5'-3' RNA exonuclease activity"/>
    <property type="evidence" value="ECO:0007669"/>
    <property type="project" value="TreeGrafter"/>
</dbReference>
<dbReference type="SMART" id="SM00481">
    <property type="entry name" value="POLIIIAc"/>
    <property type="match status" value="1"/>
</dbReference>
<organism evidence="2 3">
    <name type="scientific">Sulfurifustis variabilis</name>
    <dbReference type="NCBI Taxonomy" id="1675686"/>
    <lineage>
        <taxon>Bacteria</taxon>
        <taxon>Pseudomonadati</taxon>
        <taxon>Pseudomonadota</taxon>
        <taxon>Gammaproteobacteria</taxon>
        <taxon>Acidiferrobacterales</taxon>
        <taxon>Acidiferrobacteraceae</taxon>
        <taxon>Sulfurifustis</taxon>
    </lineage>
</organism>
<dbReference type="Gene3D" id="1.10.150.650">
    <property type="match status" value="1"/>
</dbReference>
<dbReference type="EMBL" id="AP014936">
    <property type="protein sequence ID" value="BAU47763.1"/>
    <property type="molecule type" value="Genomic_DNA"/>
</dbReference>